<keyword evidence="1" id="KW-0812">Transmembrane</keyword>
<gene>
    <name evidence="2" type="ORF">SAMN02910265_01024</name>
</gene>
<feature type="transmembrane region" description="Helical" evidence="1">
    <location>
        <begin position="32"/>
        <end position="50"/>
    </location>
</feature>
<dbReference type="AlphaFoldDB" id="A0A1H6IUE1"/>
<name>A0A1H6IUE1_RUMFL</name>
<feature type="transmembrane region" description="Helical" evidence="1">
    <location>
        <begin position="56"/>
        <end position="73"/>
    </location>
</feature>
<dbReference type="OrthoDB" id="1821965at2"/>
<keyword evidence="1" id="KW-1133">Transmembrane helix</keyword>
<sequence>MSDIEFENYLKDGEHILWSQIPEKKKLHLSEGIIPIVLGAAVLIVGLYVLLNERALSSLIFIIVGLIIIFAEIERSAAYLLTDKRVLIIKGMKYKKIPYHHISFVTVEKKKNSDMGTVSLCFLI</sequence>
<keyword evidence="1" id="KW-0472">Membrane</keyword>
<dbReference type="RefSeq" id="WP_074714902.1">
    <property type="nucleotide sequence ID" value="NZ_FNWV01000003.1"/>
</dbReference>
<evidence type="ECO:0000313" key="2">
    <source>
        <dbReference type="EMBL" id="SEH50265.1"/>
    </source>
</evidence>
<reference evidence="2 3" key="1">
    <citation type="submission" date="2016-10" db="EMBL/GenBank/DDBJ databases">
        <authorList>
            <person name="de Groot N.N."/>
        </authorList>
    </citation>
    <scope>NUCLEOTIDE SEQUENCE [LARGE SCALE GENOMIC DNA]</scope>
    <source>
        <strain evidence="2 3">YAD2003</strain>
    </source>
</reference>
<organism evidence="2 3">
    <name type="scientific">Ruminococcus flavefaciens</name>
    <dbReference type="NCBI Taxonomy" id="1265"/>
    <lineage>
        <taxon>Bacteria</taxon>
        <taxon>Bacillati</taxon>
        <taxon>Bacillota</taxon>
        <taxon>Clostridia</taxon>
        <taxon>Eubacteriales</taxon>
        <taxon>Oscillospiraceae</taxon>
        <taxon>Ruminococcus</taxon>
    </lineage>
</organism>
<evidence type="ECO:0000256" key="1">
    <source>
        <dbReference type="SAM" id="Phobius"/>
    </source>
</evidence>
<dbReference type="EMBL" id="FNWV01000003">
    <property type="protein sequence ID" value="SEH50265.1"/>
    <property type="molecule type" value="Genomic_DNA"/>
</dbReference>
<accession>A0A1H6IUE1</accession>
<protein>
    <submittedName>
        <fullName evidence="2">PH domain-containing protein</fullName>
    </submittedName>
</protein>
<dbReference type="Proteomes" id="UP000183190">
    <property type="component" value="Unassembled WGS sequence"/>
</dbReference>
<evidence type="ECO:0000313" key="3">
    <source>
        <dbReference type="Proteomes" id="UP000183190"/>
    </source>
</evidence>
<proteinExistence type="predicted"/>